<evidence type="ECO:0000313" key="1">
    <source>
        <dbReference type="EMBL" id="SVC00381.1"/>
    </source>
</evidence>
<sequence>MLQGLAFAAPDISTVKPDLVLPVLSDAKPLAGLRVKQVLSGWQDSKVYHVLYLPPNWKLTAKLPVIIEFAGNGPYRNRFGDVSTGHPKRSKMGYGISGGKGFIWVCLPYLNNAGTANVTKWWGNAPTYKAGPTVDYCKKAVPWICEKYGGDSNRVILCGFSRGAIACNFIGLHDDEIAKLWRAIIPYSHYDGVNERWGYPGADRKSAFVRLQRLGNRPQFICQESATGRTNLNATQKYLEDTGIKGRFTFQSTGFRNHNDAWLLRPSPARLTLRKWVEKSLDN</sequence>
<dbReference type="AlphaFoldDB" id="A0A382INY0"/>
<dbReference type="SUPFAM" id="SSF53474">
    <property type="entry name" value="alpha/beta-Hydrolases"/>
    <property type="match status" value="1"/>
</dbReference>
<dbReference type="EMBL" id="UINC01068075">
    <property type="protein sequence ID" value="SVC00381.1"/>
    <property type="molecule type" value="Genomic_DNA"/>
</dbReference>
<protein>
    <recommendedName>
        <fullName evidence="2">Peptidase S9 prolyl oligopeptidase catalytic domain-containing protein</fullName>
    </recommendedName>
</protein>
<proteinExistence type="predicted"/>
<dbReference type="InterPro" id="IPR029058">
    <property type="entry name" value="AB_hydrolase_fold"/>
</dbReference>
<dbReference type="Gene3D" id="3.40.50.1820">
    <property type="entry name" value="alpha/beta hydrolase"/>
    <property type="match status" value="1"/>
</dbReference>
<organism evidence="1">
    <name type="scientific">marine metagenome</name>
    <dbReference type="NCBI Taxonomy" id="408172"/>
    <lineage>
        <taxon>unclassified sequences</taxon>
        <taxon>metagenomes</taxon>
        <taxon>ecological metagenomes</taxon>
    </lineage>
</organism>
<evidence type="ECO:0008006" key="2">
    <source>
        <dbReference type="Google" id="ProtNLM"/>
    </source>
</evidence>
<gene>
    <name evidence="1" type="ORF">METZ01_LOCUS253235</name>
</gene>
<reference evidence="1" key="1">
    <citation type="submission" date="2018-05" db="EMBL/GenBank/DDBJ databases">
        <authorList>
            <person name="Lanie J.A."/>
            <person name="Ng W.-L."/>
            <person name="Kazmierczak K.M."/>
            <person name="Andrzejewski T.M."/>
            <person name="Davidsen T.M."/>
            <person name="Wayne K.J."/>
            <person name="Tettelin H."/>
            <person name="Glass J.I."/>
            <person name="Rusch D."/>
            <person name="Podicherti R."/>
            <person name="Tsui H.-C.T."/>
            <person name="Winkler M.E."/>
        </authorList>
    </citation>
    <scope>NUCLEOTIDE SEQUENCE</scope>
</reference>
<name>A0A382INY0_9ZZZZ</name>
<accession>A0A382INY0</accession>